<keyword evidence="1" id="KW-0560">Oxidoreductase</keyword>
<dbReference type="InterPro" id="IPR045010">
    <property type="entry name" value="MDR_fam"/>
</dbReference>
<evidence type="ECO:0000313" key="3">
    <source>
        <dbReference type="EMBL" id="KCZ87846.1"/>
    </source>
</evidence>
<dbReference type="Proteomes" id="UP000025061">
    <property type="component" value="Unassembled WGS sequence"/>
</dbReference>
<proteinExistence type="predicted"/>
<dbReference type="RefSeq" id="WP_011647259.1">
    <property type="nucleotide sequence ID" value="NZ_ARYI01000017.1"/>
</dbReference>
<dbReference type="Gene3D" id="3.40.50.720">
    <property type="entry name" value="NAD(P)-binding Rossmann-like Domain"/>
    <property type="match status" value="1"/>
</dbReference>
<evidence type="ECO:0000313" key="4">
    <source>
        <dbReference type="Proteomes" id="UP000025061"/>
    </source>
</evidence>
<keyword evidence="4" id="KW-1185">Reference proteome</keyword>
<dbReference type="PANTHER" id="PTHR43205">
    <property type="entry name" value="PROSTAGLANDIN REDUCTASE"/>
    <property type="match status" value="1"/>
</dbReference>
<evidence type="ECO:0000256" key="1">
    <source>
        <dbReference type="ARBA" id="ARBA00023002"/>
    </source>
</evidence>
<dbReference type="InterPro" id="IPR041694">
    <property type="entry name" value="ADH_N_2"/>
</dbReference>
<dbReference type="EMBL" id="ARYI01000017">
    <property type="protein sequence ID" value="KCZ87846.1"/>
    <property type="molecule type" value="Genomic_DNA"/>
</dbReference>
<dbReference type="SMART" id="SM00829">
    <property type="entry name" value="PKS_ER"/>
    <property type="match status" value="1"/>
</dbReference>
<dbReference type="GO" id="GO:0016628">
    <property type="term" value="F:oxidoreductase activity, acting on the CH-CH group of donors, NAD or NADP as acceptor"/>
    <property type="evidence" value="ECO:0007669"/>
    <property type="project" value="InterPro"/>
</dbReference>
<dbReference type="AlphaFoldDB" id="A0A059FBB2"/>
<dbReference type="InterPro" id="IPR011032">
    <property type="entry name" value="GroES-like_sf"/>
</dbReference>
<dbReference type="InterPro" id="IPR013149">
    <property type="entry name" value="ADH-like_C"/>
</dbReference>
<dbReference type="InterPro" id="IPR036291">
    <property type="entry name" value="NAD(P)-bd_dom_sf"/>
</dbReference>
<protein>
    <submittedName>
        <fullName evidence="3">Zinc-binding dehydrogenase family oxidoreductase</fullName>
    </submittedName>
</protein>
<dbReference type="Pfam" id="PF00107">
    <property type="entry name" value="ADH_zinc_N"/>
    <property type="match status" value="1"/>
</dbReference>
<accession>A0A059FBB2</accession>
<dbReference type="Gene3D" id="3.90.180.10">
    <property type="entry name" value="Medium-chain alcohol dehydrogenases, catalytic domain"/>
    <property type="match status" value="1"/>
</dbReference>
<dbReference type="SUPFAM" id="SSF50129">
    <property type="entry name" value="GroES-like"/>
    <property type="match status" value="1"/>
</dbReference>
<comment type="caution">
    <text evidence="3">The sequence shown here is derived from an EMBL/GenBank/DDBJ whole genome shotgun (WGS) entry which is preliminary data.</text>
</comment>
<name>A0A059FBB2_9PROT</name>
<organism evidence="3 4">
    <name type="scientific">Hyphomonas hirschiana VP5</name>
    <dbReference type="NCBI Taxonomy" id="1280951"/>
    <lineage>
        <taxon>Bacteria</taxon>
        <taxon>Pseudomonadati</taxon>
        <taxon>Pseudomonadota</taxon>
        <taxon>Alphaproteobacteria</taxon>
        <taxon>Hyphomonadales</taxon>
        <taxon>Hyphomonadaceae</taxon>
        <taxon>Hyphomonas</taxon>
    </lineage>
</organism>
<sequence>MSGAETLQQIVLAQYCDGVPKPSDFRLETAPLPEPKDGQFRVAHVWCSVDPGTRSRLSGGDSYAAALPLGKPIDGFSVGVVDASSNPDWPVGTKVFCAGGWKTHSIQSGKGFIGKVMDVPGVPLSAWIGVLGVPGLTAWFGMKDVARFKEGDAVLVTSAAGPVGATAGQLAKGWGASKVVGVAGSDEKCRWLVSEAGFDAAINYKTASDLSGAIAAEFPKGVDVLFDNVGNAMVDTVLPLMALNGRICISGQVADYNLKPEETPGIVHTKPFITHRVNMQGLVVFDFARGFPEALGSMAKMIASGALKIQEDRFEGIAEIPEAFCGLFRGENSGRRVVKVGAE</sequence>
<dbReference type="CDD" id="cd05288">
    <property type="entry name" value="PGDH"/>
    <property type="match status" value="1"/>
</dbReference>
<dbReference type="FunFam" id="3.40.50.720:FF:000121">
    <property type="entry name" value="Prostaglandin reductase 2"/>
    <property type="match status" value="1"/>
</dbReference>
<gene>
    <name evidence="3" type="ORF">HHI_15383</name>
</gene>
<dbReference type="SUPFAM" id="SSF51735">
    <property type="entry name" value="NAD(P)-binding Rossmann-fold domains"/>
    <property type="match status" value="1"/>
</dbReference>
<reference evidence="3 4" key="1">
    <citation type="submission" date="2013-04" db="EMBL/GenBank/DDBJ databases">
        <title>Hyphomonas hirschiana VP5 Genome Sequencing.</title>
        <authorList>
            <person name="Lai Q."/>
            <person name="Shao Z."/>
        </authorList>
    </citation>
    <scope>NUCLEOTIDE SEQUENCE [LARGE SCALE GENOMIC DNA]</scope>
    <source>
        <strain evidence="3 4">VP5</strain>
    </source>
</reference>
<dbReference type="InterPro" id="IPR020843">
    <property type="entry name" value="ER"/>
</dbReference>
<dbReference type="Pfam" id="PF16884">
    <property type="entry name" value="ADH_N_2"/>
    <property type="match status" value="1"/>
</dbReference>
<evidence type="ECO:0000259" key="2">
    <source>
        <dbReference type="SMART" id="SM00829"/>
    </source>
</evidence>
<dbReference type="PANTHER" id="PTHR43205:SF7">
    <property type="entry name" value="PROSTAGLANDIN REDUCTASE 1"/>
    <property type="match status" value="1"/>
</dbReference>
<feature type="domain" description="Enoyl reductase (ER)" evidence="2">
    <location>
        <begin position="18"/>
        <end position="338"/>
    </location>
</feature>
<dbReference type="PATRIC" id="fig|1280951.3.peg.3103"/>